<comment type="caution">
    <text evidence="3">The sequence shown here is derived from an EMBL/GenBank/DDBJ whole genome shotgun (WGS) entry which is preliminary data.</text>
</comment>
<feature type="region of interest" description="Disordered" evidence="2">
    <location>
        <begin position="1"/>
        <end position="24"/>
    </location>
</feature>
<dbReference type="Gene3D" id="1.20.58.130">
    <property type="match status" value="1"/>
</dbReference>
<gene>
    <name evidence="3" type="ORF">TCIL3000_0_00690</name>
</gene>
<accession>F9WD39</accession>
<feature type="non-terminal residue" evidence="3">
    <location>
        <position position="184"/>
    </location>
</feature>
<organism evidence="3 4">
    <name type="scientific">Trypanosoma congolense (strain IL3000)</name>
    <dbReference type="NCBI Taxonomy" id="1068625"/>
    <lineage>
        <taxon>Eukaryota</taxon>
        <taxon>Discoba</taxon>
        <taxon>Euglenozoa</taxon>
        <taxon>Kinetoplastea</taxon>
        <taxon>Metakinetoplastina</taxon>
        <taxon>Trypanosomatida</taxon>
        <taxon>Trypanosomatidae</taxon>
        <taxon>Trypanosoma</taxon>
        <taxon>Nannomonas</taxon>
    </lineage>
</organism>
<feature type="coiled-coil region" evidence="1">
    <location>
        <begin position="45"/>
        <end position="111"/>
    </location>
</feature>
<evidence type="ECO:0000256" key="2">
    <source>
        <dbReference type="SAM" id="MobiDB-lite"/>
    </source>
</evidence>
<dbReference type="Proteomes" id="UP000000702">
    <property type="component" value="Unassembled WGS sequence"/>
</dbReference>
<evidence type="ECO:0000313" key="3">
    <source>
        <dbReference type="EMBL" id="CCD15190.1"/>
    </source>
</evidence>
<dbReference type="EMBL" id="CAEQ01001818">
    <property type="protein sequence ID" value="CCD15190.1"/>
    <property type="molecule type" value="Genomic_DNA"/>
</dbReference>
<name>F9WD39_TRYCI</name>
<evidence type="ECO:0000313" key="4">
    <source>
        <dbReference type="Proteomes" id="UP000000702"/>
    </source>
</evidence>
<reference evidence="3 4" key="2">
    <citation type="journal article" date="2012" name="Proc. Natl. Acad. Sci. U.S.A.">
        <title>Antigenic diversity is generated by distinct evolutionary mechanisms in African trypanosome species.</title>
        <authorList>
            <person name="Jackson A.P."/>
            <person name="Berry A."/>
            <person name="Aslett M."/>
            <person name="Allison H.C."/>
            <person name="Burton P."/>
            <person name="Vavrova-Anderson J."/>
            <person name="Brown R."/>
            <person name="Browne H."/>
            <person name="Corton N."/>
            <person name="Hauser H."/>
            <person name="Gamble J."/>
            <person name="Gilderthorp R."/>
            <person name="Marcello L."/>
            <person name="McQuillan J."/>
            <person name="Otto T.D."/>
            <person name="Quail M.A."/>
            <person name="Sanders M.J."/>
            <person name="van Tonder A."/>
            <person name="Ginger M.L."/>
            <person name="Field M.C."/>
            <person name="Barry J.D."/>
            <person name="Hertz-Fowler C."/>
            <person name="Berriman M."/>
        </authorList>
    </citation>
    <scope>NUCLEOTIDE SEQUENCE [LARGE SCALE GENOMIC DNA]</scope>
    <source>
        <strain evidence="3 4">IL3000</strain>
    </source>
</reference>
<keyword evidence="4" id="KW-1185">Reference proteome</keyword>
<dbReference type="AlphaFoldDB" id="F9WD39"/>
<proteinExistence type="predicted"/>
<protein>
    <submittedName>
        <fullName evidence="3">WGS project CAEQ00000000 data, annotated contig 23</fullName>
    </submittedName>
</protein>
<sequence>MARRGVRRTRDEMEEEAVAPVEQAEAAARDQVTAAVGPAISGDGLMQLMAMLTEMKQEMGAMKQEMNAMNNRMDAMNNRMDAMRQELKEEIKGVSEEVMKLEVRVEALANKGIKVVDGAYDAVYYAEWRLVVRSDEYGEGKLGMGVLDATSGKQPDLWCEKQADALYDPAEPWEGDVVPGVEGN</sequence>
<reference evidence="4" key="1">
    <citation type="submission" date="2011-07" db="EMBL/GenBank/DDBJ databases">
        <title>Divergent evolution of antigenic variation in African trypanosomes.</title>
        <authorList>
            <person name="Jackson A.P."/>
            <person name="Berry A."/>
            <person name="Allison H.C."/>
            <person name="Burton P."/>
            <person name="Anderson J."/>
            <person name="Aslett M."/>
            <person name="Brown R."/>
            <person name="Corton N."/>
            <person name="Harris D."/>
            <person name="Hauser H."/>
            <person name="Gamble J."/>
            <person name="Gilderthorp R."/>
            <person name="McQuillan J."/>
            <person name="Quail M.A."/>
            <person name="Sanders M."/>
            <person name="Van Tonder A."/>
            <person name="Ginger M.L."/>
            <person name="Donelson J.E."/>
            <person name="Field M.C."/>
            <person name="Barry J.D."/>
            <person name="Berriman M."/>
            <person name="Hertz-Fowler C."/>
        </authorList>
    </citation>
    <scope>NUCLEOTIDE SEQUENCE [LARGE SCALE GENOMIC DNA]</scope>
    <source>
        <strain evidence="4">IL3000</strain>
    </source>
</reference>
<dbReference type="VEuPathDB" id="TriTrypDB:TcIL3000_0_00690"/>
<evidence type="ECO:0000256" key="1">
    <source>
        <dbReference type="SAM" id="Coils"/>
    </source>
</evidence>
<keyword evidence="1" id="KW-0175">Coiled coil</keyword>